<evidence type="ECO:0000256" key="3">
    <source>
        <dbReference type="ARBA" id="ARBA00012438"/>
    </source>
</evidence>
<comment type="catalytic activity">
    <reaction evidence="1">
        <text>ATP + protein L-histidine = ADP + protein N-phospho-L-histidine.</text>
        <dbReference type="EC" id="2.7.13.3"/>
    </reaction>
</comment>
<dbReference type="GO" id="GO:0000155">
    <property type="term" value="F:phosphorelay sensor kinase activity"/>
    <property type="evidence" value="ECO:0007669"/>
    <property type="project" value="InterPro"/>
</dbReference>
<evidence type="ECO:0000256" key="12">
    <source>
        <dbReference type="ARBA" id="ARBA00023012"/>
    </source>
</evidence>
<evidence type="ECO:0000256" key="4">
    <source>
        <dbReference type="ARBA" id="ARBA00022475"/>
    </source>
</evidence>
<keyword evidence="9 16" id="KW-0418">Kinase</keyword>
<name>A0A6V8SLM2_9CLOT</name>
<dbReference type="SMART" id="SM00388">
    <property type="entry name" value="HisKA"/>
    <property type="match status" value="1"/>
</dbReference>
<dbReference type="InterPro" id="IPR036097">
    <property type="entry name" value="HisK_dim/P_sf"/>
</dbReference>
<keyword evidence="17" id="KW-1185">Reference proteome</keyword>
<dbReference type="InterPro" id="IPR003594">
    <property type="entry name" value="HATPase_dom"/>
</dbReference>
<dbReference type="Gene3D" id="3.30.565.10">
    <property type="entry name" value="Histidine kinase-like ATPase, C-terminal domain"/>
    <property type="match status" value="1"/>
</dbReference>
<evidence type="ECO:0000259" key="15">
    <source>
        <dbReference type="PROSITE" id="PS50109"/>
    </source>
</evidence>
<dbReference type="EMBL" id="BLZR01000001">
    <property type="protein sequence ID" value="GFP78139.1"/>
    <property type="molecule type" value="Genomic_DNA"/>
</dbReference>
<dbReference type="InterPro" id="IPR003661">
    <property type="entry name" value="HisK_dim/P_dom"/>
</dbReference>
<dbReference type="AlphaFoldDB" id="A0A6V8SLM2"/>
<dbReference type="Proteomes" id="UP000580568">
    <property type="component" value="Unassembled WGS sequence"/>
</dbReference>
<dbReference type="Gene3D" id="1.10.287.130">
    <property type="match status" value="1"/>
</dbReference>
<dbReference type="Gene3D" id="6.10.340.10">
    <property type="match status" value="1"/>
</dbReference>
<feature type="transmembrane region" description="Helical" evidence="14">
    <location>
        <begin position="12"/>
        <end position="35"/>
    </location>
</feature>
<dbReference type="SUPFAM" id="SSF47384">
    <property type="entry name" value="Homodimeric domain of signal transducing histidine kinase"/>
    <property type="match status" value="1"/>
</dbReference>
<keyword evidence="6" id="KW-0808">Transferase</keyword>
<dbReference type="InterPro" id="IPR036890">
    <property type="entry name" value="HATPase_C_sf"/>
</dbReference>
<dbReference type="RefSeq" id="WP_183279458.1">
    <property type="nucleotide sequence ID" value="NZ_BLZR01000001.1"/>
</dbReference>
<keyword evidence="10" id="KW-0067">ATP-binding</keyword>
<dbReference type="Pfam" id="PF00512">
    <property type="entry name" value="HisKA"/>
    <property type="match status" value="1"/>
</dbReference>
<evidence type="ECO:0000256" key="13">
    <source>
        <dbReference type="ARBA" id="ARBA00023136"/>
    </source>
</evidence>
<accession>A0A6V8SLM2</accession>
<dbReference type="PRINTS" id="PR00344">
    <property type="entry name" value="BCTRLSENSOR"/>
</dbReference>
<dbReference type="EC" id="2.7.13.3" evidence="3"/>
<dbReference type="GO" id="GO:0005524">
    <property type="term" value="F:ATP binding"/>
    <property type="evidence" value="ECO:0007669"/>
    <property type="project" value="UniProtKB-KW"/>
</dbReference>
<dbReference type="CDD" id="cd00075">
    <property type="entry name" value="HATPase"/>
    <property type="match status" value="1"/>
</dbReference>
<keyword evidence="11 14" id="KW-1133">Transmembrane helix</keyword>
<comment type="subcellular location">
    <subcellularLocation>
        <location evidence="2">Cell membrane</location>
        <topology evidence="2">Multi-pass membrane protein</topology>
    </subcellularLocation>
</comment>
<dbReference type="PANTHER" id="PTHR45528">
    <property type="entry name" value="SENSOR HISTIDINE KINASE CPXA"/>
    <property type="match status" value="1"/>
</dbReference>
<protein>
    <recommendedName>
        <fullName evidence="3">histidine kinase</fullName>
        <ecNumber evidence="3">2.7.13.3</ecNumber>
    </recommendedName>
</protein>
<evidence type="ECO:0000313" key="16">
    <source>
        <dbReference type="EMBL" id="GFP78139.1"/>
    </source>
</evidence>
<dbReference type="PROSITE" id="PS50109">
    <property type="entry name" value="HIS_KIN"/>
    <property type="match status" value="1"/>
</dbReference>
<comment type="caution">
    <text evidence="16">The sequence shown here is derived from an EMBL/GenBank/DDBJ whole genome shotgun (WGS) entry which is preliminary data.</text>
</comment>
<reference evidence="16 17" key="1">
    <citation type="submission" date="2020-07" db="EMBL/GenBank/DDBJ databases">
        <title>A new beta-1,3-glucan-decomposing anaerobic bacterium isolated from anoxic soil subjected to biological soil disinfestation.</title>
        <authorList>
            <person name="Ueki A."/>
            <person name="Tonouchi A."/>
        </authorList>
    </citation>
    <scope>NUCLEOTIDE SEQUENCE [LARGE SCALE GENOMIC DNA]</scope>
    <source>
        <strain evidence="16 17">TW1</strain>
    </source>
</reference>
<evidence type="ECO:0000256" key="5">
    <source>
        <dbReference type="ARBA" id="ARBA00022553"/>
    </source>
</evidence>
<sequence length="478" mass="54654">MSKAKKSINKSIFTSHLIIILIFMLLTAIIFDLALRIYVRRETRNQIITTGEILQKSINQNSTNLGLDELQNLQVNERGNSRLNSILKRANSILDIKYIVINEDKNIIYPNENINQEDKDTSSELITKIKKNQISNINRGVVINLNIRGNKYQAVSYPIKLQNNSCYLIVYSDLSKSDEVTRKVNFLLFSILIIMAIISLSISTKLAKKISNPIYDVIKYAKNIAERNYTVKEFNFEHEELTELSKTMSFMAAKLSSYDNTMKTFMQNASHELRTPLMSIQGYAEGIRLDVVEDKNKAIEIIIEESKRLSTLVEDLLYLSKIDAMQDDFNLEKVDMKELISSSIDRIKGITIKNEREILFTHCDEELFLYCDEEKLMRAIINILANCIRYSNKIIDISLEKKDEAIVIDINDDGSGFDKEDKEHIFDRFFKGKGGNYGLGLAITKTIVQKHNGIITADNNISGGANFNMILPLQKINT</sequence>
<dbReference type="GO" id="GO:0005886">
    <property type="term" value="C:plasma membrane"/>
    <property type="evidence" value="ECO:0007669"/>
    <property type="project" value="UniProtKB-SubCell"/>
</dbReference>
<dbReference type="FunFam" id="1.10.287.130:FF:000001">
    <property type="entry name" value="Two-component sensor histidine kinase"/>
    <property type="match status" value="1"/>
</dbReference>
<feature type="domain" description="Histidine kinase" evidence="15">
    <location>
        <begin position="268"/>
        <end position="475"/>
    </location>
</feature>
<organism evidence="16 17">
    <name type="scientific">Clostridium fungisolvens</name>
    <dbReference type="NCBI Taxonomy" id="1604897"/>
    <lineage>
        <taxon>Bacteria</taxon>
        <taxon>Bacillati</taxon>
        <taxon>Bacillota</taxon>
        <taxon>Clostridia</taxon>
        <taxon>Eubacteriales</taxon>
        <taxon>Clostridiaceae</taxon>
        <taxon>Clostridium</taxon>
    </lineage>
</organism>
<keyword evidence="8" id="KW-0547">Nucleotide-binding</keyword>
<dbReference type="SUPFAM" id="SSF55874">
    <property type="entry name" value="ATPase domain of HSP90 chaperone/DNA topoisomerase II/histidine kinase"/>
    <property type="match status" value="1"/>
</dbReference>
<evidence type="ECO:0000256" key="1">
    <source>
        <dbReference type="ARBA" id="ARBA00000085"/>
    </source>
</evidence>
<evidence type="ECO:0000256" key="14">
    <source>
        <dbReference type="SAM" id="Phobius"/>
    </source>
</evidence>
<dbReference type="Pfam" id="PF02518">
    <property type="entry name" value="HATPase_c"/>
    <property type="match status" value="1"/>
</dbReference>
<dbReference type="PANTHER" id="PTHR45528:SF1">
    <property type="entry name" value="SENSOR HISTIDINE KINASE CPXA"/>
    <property type="match status" value="1"/>
</dbReference>
<evidence type="ECO:0000256" key="11">
    <source>
        <dbReference type="ARBA" id="ARBA00022989"/>
    </source>
</evidence>
<evidence type="ECO:0000256" key="10">
    <source>
        <dbReference type="ARBA" id="ARBA00022840"/>
    </source>
</evidence>
<keyword evidence="13 14" id="KW-0472">Membrane</keyword>
<dbReference type="CDD" id="cd00082">
    <property type="entry name" value="HisKA"/>
    <property type="match status" value="1"/>
</dbReference>
<feature type="transmembrane region" description="Helical" evidence="14">
    <location>
        <begin position="184"/>
        <end position="202"/>
    </location>
</feature>
<keyword evidence="5" id="KW-0597">Phosphoprotein</keyword>
<proteinExistence type="predicted"/>
<evidence type="ECO:0000256" key="9">
    <source>
        <dbReference type="ARBA" id="ARBA00022777"/>
    </source>
</evidence>
<evidence type="ECO:0000256" key="7">
    <source>
        <dbReference type="ARBA" id="ARBA00022692"/>
    </source>
</evidence>
<dbReference type="InterPro" id="IPR050398">
    <property type="entry name" value="HssS/ArlS-like"/>
</dbReference>
<gene>
    <name evidence="16" type="ORF">bsdtw1_04333</name>
</gene>
<dbReference type="InterPro" id="IPR005467">
    <property type="entry name" value="His_kinase_dom"/>
</dbReference>
<evidence type="ECO:0000313" key="17">
    <source>
        <dbReference type="Proteomes" id="UP000580568"/>
    </source>
</evidence>
<keyword evidence="7 14" id="KW-0812">Transmembrane</keyword>
<keyword evidence="4" id="KW-1003">Cell membrane</keyword>
<evidence type="ECO:0000256" key="6">
    <source>
        <dbReference type="ARBA" id="ARBA00022679"/>
    </source>
</evidence>
<evidence type="ECO:0000256" key="8">
    <source>
        <dbReference type="ARBA" id="ARBA00022741"/>
    </source>
</evidence>
<keyword evidence="12" id="KW-0902">Two-component regulatory system</keyword>
<dbReference type="SMART" id="SM00387">
    <property type="entry name" value="HATPase_c"/>
    <property type="match status" value="1"/>
</dbReference>
<dbReference type="InterPro" id="IPR004358">
    <property type="entry name" value="Sig_transdc_His_kin-like_C"/>
</dbReference>
<evidence type="ECO:0000256" key="2">
    <source>
        <dbReference type="ARBA" id="ARBA00004651"/>
    </source>
</evidence>